<dbReference type="GeneID" id="77943267"/>
<evidence type="ECO:0000313" key="1">
    <source>
        <dbReference type="EMBL" id="QGF22026.1"/>
    </source>
</evidence>
<dbReference type="Proteomes" id="UP000349651">
    <property type="component" value="Segment"/>
</dbReference>
<dbReference type="InterPro" id="IPR019701">
    <property type="entry name" value="Phage_P22_NinX"/>
</dbReference>
<sequence>MDYSKLSDFEINGRVARATQKIGDFTQARGKTLIHDYEDVGEFKNICIGWKEFDPCNNPADAWPIIQKSGISLVYDGDDWLALHFSRPSLTYPNDHRKHPDKPFRAALILWLMMQESE</sequence>
<name>A0A5Q2FBZ3_9CAUD</name>
<dbReference type="RefSeq" id="YP_010667155.1">
    <property type="nucleotide sequence ID" value="NC_070949.1"/>
</dbReference>
<accession>A0A5Q2FBZ3</accession>
<dbReference type="EMBL" id="MN602881">
    <property type="protein sequence ID" value="QGF22026.1"/>
    <property type="molecule type" value="Genomic_DNA"/>
</dbReference>
<organism evidence="1 2">
    <name type="scientific">Erwinia phage Midgardsormr38</name>
    <dbReference type="NCBI Taxonomy" id="2663326"/>
    <lineage>
        <taxon>Viruses</taxon>
        <taxon>Duplodnaviria</taxon>
        <taxon>Heunggongvirae</taxon>
        <taxon>Uroviricota</taxon>
        <taxon>Caudoviricetes</taxon>
        <taxon>Midgardsormrvirus</taxon>
        <taxon>Midgardsormrvirus midgardsormr38</taxon>
    </lineage>
</organism>
<evidence type="ECO:0000313" key="2">
    <source>
        <dbReference type="Proteomes" id="UP000349651"/>
    </source>
</evidence>
<proteinExistence type="predicted"/>
<reference evidence="1 2" key="1">
    <citation type="submission" date="2019-10" db="EMBL/GenBank/DDBJ databases">
        <title>Complete genome sequence of Erwinia phage Midgardsormr38.</title>
        <authorList>
            <person name="Dislers A."/>
            <person name="Zrelovs N."/>
            <person name="Kazaks A."/>
        </authorList>
    </citation>
    <scope>NUCLEOTIDE SEQUENCE [LARGE SCALE GENOMIC DNA]</scope>
</reference>
<dbReference type="Pfam" id="PF10765">
    <property type="entry name" value="Phage_P22_NinX"/>
    <property type="match status" value="1"/>
</dbReference>
<keyword evidence="2" id="KW-1185">Reference proteome</keyword>
<dbReference type="KEGG" id="vg:77943267"/>
<protein>
    <submittedName>
        <fullName evidence="1">Putative NinX protein</fullName>
    </submittedName>
</protein>